<reference evidence="2" key="1">
    <citation type="journal article" date="2019" name="Sci. Rep.">
        <title>Draft genome of Tanacetum cinerariifolium, the natural source of mosquito coil.</title>
        <authorList>
            <person name="Yamashiro T."/>
            <person name="Shiraishi A."/>
            <person name="Satake H."/>
            <person name="Nakayama K."/>
        </authorList>
    </citation>
    <scope>NUCLEOTIDE SEQUENCE</scope>
</reference>
<feature type="non-terminal residue" evidence="2">
    <location>
        <position position="229"/>
    </location>
</feature>
<dbReference type="EMBL" id="BKCJ010114229">
    <property type="protein sequence ID" value="GEX53755.1"/>
    <property type="molecule type" value="Genomic_DNA"/>
</dbReference>
<dbReference type="CDD" id="cd06222">
    <property type="entry name" value="RNase_H_like"/>
    <property type="match status" value="1"/>
</dbReference>
<name>A0A699H7I4_TANCI</name>
<dbReference type="Pfam" id="PF13456">
    <property type="entry name" value="RVT_3"/>
    <property type="match status" value="1"/>
</dbReference>
<dbReference type="GO" id="GO:0003676">
    <property type="term" value="F:nucleic acid binding"/>
    <property type="evidence" value="ECO:0007669"/>
    <property type="project" value="InterPro"/>
</dbReference>
<sequence length="229" mass="25568">MVAFSVIIAAKGLEVFKGLSVRLTAEFHGIYNGLLLLDKLGFRKPILESDCASAIRWIKQKDYSYHGIEGPKKTMIKMKNKVPSKKPYLRNFSTKIMHGLNENMHGMVGVIPMKDLSLKDRVAIMVAFSVIIAAKGLEVFKGLSVRLTAEFHGIYNGLLLLDKLGFRKPILESDCASAIRRLISKNRIVVDYCPRTANKCADKLANVATKKKELFVGIKTLPKEMNTVN</sequence>
<gene>
    <name evidence="2" type="ORF">Tci_325730</name>
</gene>
<dbReference type="PANTHER" id="PTHR47723">
    <property type="entry name" value="OS05G0353850 PROTEIN"/>
    <property type="match status" value="1"/>
</dbReference>
<accession>A0A699H7I4</accession>
<dbReference type="InterPro" id="IPR002156">
    <property type="entry name" value="RNaseH_domain"/>
</dbReference>
<dbReference type="InterPro" id="IPR044730">
    <property type="entry name" value="RNase_H-like_dom_plant"/>
</dbReference>
<dbReference type="InterPro" id="IPR053151">
    <property type="entry name" value="RNase_H-like"/>
</dbReference>
<dbReference type="GO" id="GO:0004523">
    <property type="term" value="F:RNA-DNA hybrid ribonuclease activity"/>
    <property type="evidence" value="ECO:0007669"/>
    <property type="project" value="InterPro"/>
</dbReference>
<evidence type="ECO:0000259" key="1">
    <source>
        <dbReference type="Pfam" id="PF13456"/>
    </source>
</evidence>
<organism evidence="2">
    <name type="scientific">Tanacetum cinerariifolium</name>
    <name type="common">Dalmatian daisy</name>
    <name type="synonym">Chrysanthemum cinerariifolium</name>
    <dbReference type="NCBI Taxonomy" id="118510"/>
    <lineage>
        <taxon>Eukaryota</taxon>
        <taxon>Viridiplantae</taxon>
        <taxon>Streptophyta</taxon>
        <taxon>Embryophyta</taxon>
        <taxon>Tracheophyta</taxon>
        <taxon>Spermatophyta</taxon>
        <taxon>Magnoliopsida</taxon>
        <taxon>eudicotyledons</taxon>
        <taxon>Gunneridae</taxon>
        <taxon>Pentapetalae</taxon>
        <taxon>asterids</taxon>
        <taxon>campanulids</taxon>
        <taxon>Asterales</taxon>
        <taxon>Asteraceae</taxon>
        <taxon>Asteroideae</taxon>
        <taxon>Anthemideae</taxon>
        <taxon>Anthemidinae</taxon>
        <taxon>Tanacetum</taxon>
    </lineage>
</organism>
<dbReference type="PANTHER" id="PTHR47723:SF23">
    <property type="entry name" value="REVERSE TRANSCRIPTASE-LIKE PROTEIN"/>
    <property type="match status" value="1"/>
</dbReference>
<protein>
    <recommendedName>
        <fullName evidence="1">RNase H type-1 domain-containing protein</fullName>
    </recommendedName>
</protein>
<evidence type="ECO:0000313" key="2">
    <source>
        <dbReference type="EMBL" id="GEX53755.1"/>
    </source>
</evidence>
<feature type="domain" description="RNase H type-1" evidence="1">
    <location>
        <begin position="18"/>
        <end position="62"/>
    </location>
</feature>
<proteinExistence type="predicted"/>
<dbReference type="AlphaFoldDB" id="A0A699H7I4"/>
<comment type="caution">
    <text evidence="2">The sequence shown here is derived from an EMBL/GenBank/DDBJ whole genome shotgun (WGS) entry which is preliminary data.</text>
</comment>